<evidence type="ECO:0000256" key="1">
    <source>
        <dbReference type="SAM" id="Phobius"/>
    </source>
</evidence>
<dbReference type="Proteomes" id="UP000288587">
    <property type="component" value="Unassembled WGS sequence"/>
</dbReference>
<dbReference type="PANTHER" id="PTHR10983:SF16">
    <property type="entry name" value="LYSOCARDIOLIPIN ACYLTRANSFERASE 1"/>
    <property type="match status" value="1"/>
</dbReference>
<dbReference type="InterPro" id="IPR002123">
    <property type="entry name" value="Plipid/glycerol_acylTrfase"/>
</dbReference>
<protein>
    <submittedName>
        <fullName evidence="3">Acyltransferase</fullName>
    </submittedName>
</protein>
<keyword evidence="4" id="KW-1185">Reference proteome</keyword>
<gene>
    <name evidence="3" type="ORF">EOD73_07305</name>
</gene>
<feature type="transmembrane region" description="Helical" evidence="1">
    <location>
        <begin position="51"/>
        <end position="67"/>
    </location>
</feature>
<dbReference type="Pfam" id="PF01553">
    <property type="entry name" value="Acyltransferase"/>
    <property type="match status" value="1"/>
</dbReference>
<keyword evidence="3" id="KW-0808">Transferase</keyword>
<accession>A0A437LTL8</accession>
<feature type="transmembrane region" description="Helical" evidence="1">
    <location>
        <begin position="124"/>
        <end position="142"/>
    </location>
</feature>
<evidence type="ECO:0000259" key="2">
    <source>
        <dbReference type="SMART" id="SM00563"/>
    </source>
</evidence>
<dbReference type="GO" id="GO:0016746">
    <property type="term" value="F:acyltransferase activity"/>
    <property type="evidence" value="ECO:0007669"/>
    <property type="project" value="UniProtKB-KW"/>
</dbReference>
<dbReference type="RefSeq" id="WP_127682220.1">
    <property type="nucleotide sequence ID" value="NZ_SACM01000001.1"/>
</dbReference>
<dbReference type="NCBIfam" id="NF010621">
    <property type="entry name" value="PRK14014.1"/>
    <property type="match status" value="1"/>
</dbReference>
<dbReference type="SUPFAM" id="SSF69593">
    <property type="entry name" value="Glycerol-3-phosphate (1)-acyltransferase"/>
    <property type="match status" value="1"/>
</dbReference>
<dbReference type="AlphaFoldDB" id="A0A437LTL8"/>
<feature type="domain" description="Phospholipid/glycerol acyltransferase" evidence="2">
    <location>
        <begin position="90"/>
        <end position="232"/>
    </location>
</feature>
<reference evidence="3 4" key="1">
    <citation type="submission" date="2019-01" db="EMBL/GenBank/DDBJ databases">
        <authorList>
            <person name="Chen W.-M."/>
        </authorList>
    </citation>
    <scope>NUCLEOTIDE SEQUENCE [LARGE SCALE GENOMIC DNA]</scope>
    <source>
        <strain evidence="3 4">CCP-18</strain>
    </source>
</reference>
<name>A0A437LTL8_9BURK</name>
<organism evidence="3 4">
    <name type="scientific">Inhella crocodyli</name>
    <dbReference type="NCBI Taxonomy" id="2499851"/>
    <lineage>
        <taxon>Bacteria</taxon>
        <taxon>Pseudomonadati</taxon>
        <taxon>Pseudomonadota</taxon>
        <taxon>Betaproteobacteria</taxon>
        <taxon>Burkholderiales</taxon>
        <taxon>Sphaerotilaceae</taxon>
        <taxon>Inhella</taxon>
    </lineage>
</organism>
<keyword evidence="3" id="KW-0012">Acyltransferase</keyword>
<comment type="caution">
    <text evidence="3">The sequence shown here is derived from an EMBL/GenBank/DDBJ whole genome shotgun (WGS) entry which is preliminary data.</text>
</comment>
<keyword evidence="1" id="KW-0472">Membrane</keyword>
<dbReference type="OrthoDB" id="319710at2"/>
<sequence>MTRRPFDFLLGTLSSVLLALNTVFWCTPLLSLALLKLLLPLPALRRRLDPVLNAIAAAWIGCNSAWIDRLQGDRAWTVQVDGALRPGGWYLVNCNHRSWVDIFVLQKTFNRRIPMLKFFLKQQLIWVPVIGLAWWALDFPFMRRHSEAQLKKNPALREQDRQTTRRSCERFALVPTSVMNFAEGTRLTPAKHAAQQSPYQHLLKPKAGALALALNAMGHQFQALLDVTIVYLDGTPSYWDLACGRMGRVALHVQERPIPTHLVDGDYGGDAAFRAEFQAWLGELWTDKDRRIAQMLSAA</sequence>
<evidence type="ECO:0000313" key="4">
    <source>
        <dbReference type="Proteomes" id="UP000288587"/>
    </source>
</evidence>
<dbReference type="SMART" id="SM00563">
    <property type="entry name" value="PlsC"/>
    <property type="match status" value="1"/>
</dbReference>
<keyword evidence="1" id="KW-0812">Transmembrane</keyword>
<dbReference type="CDD" id="cd07990">
    <property type="entry name" value="LPLAT_LCLAT1-like"/>
    <property type="match status" value="1"/>
</dbReference>
<dbReference type="PANTHER" id="PTHR10983">
    <property type="entry name" value="1-ACYLGLYCEROL-3-PHOSPHATE ACYLTRANSFERASE-RELATED"/>
    <property type="match status" value="1"/>
</dbReference>
<keyword evidence="1" id="KW-1133">Transmembrane helix</keyword>
<dbReference type="EMBL" id="SACM01000001">
    <property type="protein sequence ID" value="RVT88766.1"/>
    <property type="molecule type" value="Genomic_DNA"/>
</dbReference>
<feature type="transmembrane region" description="Helical" evidence="1">
    <location>
        <begin position="12"/>
        <end position="39"/>
    </location>
</feature>
<proteinExistence type="predicted"/>
<evidence type="ECO:0000313" key="3">
    <source>
        <dbReference type="EMBL" id="RVT88766.1"/>
    </source>
</evidence>